<name>A0ABP0ES40_9RICK</name>
<dbReference type="InterPro" id="IPR011332">
    <property type="entry name" value="Ribosomal_zn-bd"/>
</dbReference>
<dbReference type="Proteomes" id="UP001314181">
    <property type="component" value="Unassembled WGS sequence"/>
</dbReference>
<organism evidence="6 7">
    <name type="scientific">Candidatus Xenohaliotis californiensis</name>
    <dbReference type="NCBI Taxonomy" id="84677"/>
    <lineage>
        <taxon>Bacteria</taxon>
        <taxon>Pseudomonadati</taxon>
        <taxon>Pseudomonadota</taxon>
        <taxon>Alphaproteobacteria</taxon>
        <taxon>Rickettsiales</taxon>
        <taxon>Anaplasmataceae</taxon>
        <taxon>Candidatus Xenohaliotis</taxon>
    </lineage>
</organism>
<dbReference type="InterPro" id="IPR038584">
    <property type="entry name" value="Ribosomal_bL33_sf"/>
</dbReference>
<dbReference type="RefSeq" id="WP_338363658.1">
    <property type="nucleotide sequence ID" value="NZ_CAWVOK010000009.1"/>
</dbReference>
<evidence type="ECO:0000256" key="5">
    <source>
        <dbReference type="HAMAP-Rule" id="MF_00294"/>
    </source>
</evidence>
<evidence type="ECO:0000313" key="7">
    <source>
        <dbReference type="Proteomes" id="UP001314181"/>
    </source>
</evidence>
<keyword evidence="2 5" id="KW-0689">Ribosomal protein</keyword>
<dbReference type="Pfam" id="PF00471">
    <property type="entry name" value="Ribosomal_L33"/>
    <property type="match status" value="1"/>
</dbReference>
<dbReference type="PANTHER" id="PTHR15238">
    <property type="entry name" value="54S RIBOSOMAL PROTEIN L39, MITOCHONDRIAL"/>
    <property type="match status" value="1"/>
</dbReference>
<dbReference type="NCBIfam" id="NF001860">
    <property type="entry name" value="PRK00595.1"/>
    <property type="match status" value="1"/>
</dbReference>
<dbReference type="EMBL" id="CAWVOK010000009">
    <property type="protein sequence ID" value="CAK8162553.1"/>
    <property type="molecule type" value="Genomic_DNA"/>
</dbReference>
<evidence type="ECO:0000256" key="4">
    <source>
        <dbReference type="ARBA" id="ARBA00035176"/>
    </source>
</evidence>
<comment type="caution">
    <text evidence="6">The sequence shown here is derived from an EMBL/GenBank/DDBJ whole genome shotgun (WGS) entry which is preliminary data.</text>
</comment>
<dbReference type="SUPFAM" id="SSF57829">
    <property type="entry name" value="Zn-binding ribosomal proteins"/>
    <property type="match status" value="1"/>
</dbReference>
<accession>A0ABP0ES40</accession>
<gene>
    <name evidence="5 6" type="primary">rpmG</name>
    <name evidence="6" type="ORF">CAXC1_180061</name>
</gene>
<evidence type="ECO:0000256" key="2">
    <source>
        <dbReference type="ARBA" id="ARBA00022980"/>
    </source>
</evidence>
<dbReference type="NCBIfam" id="TIGR01023">
    <property type="entry name" value="rpmG_bact"/>
    <property type="match status" value="1"/>
</dbReference>
<sequence length="55" mass="6582">MAKKNTVLIRFLSTAETGFFYVHKKNPKKTLKKLSFRKYDPRVRKHVVFNEAKIK</sequence>
<dbReference type="HAMAP" id="MF_00294">
    <property type="entry name" value="Ribosomal_bL33"/>
    <property type="match status" value="1"/>
</dbReference>
<protein>
    <recommendedName>
        <fullName evidence="4 5">Large ribosomal subunit protein bL33</fullName>
    </recommendedName>
</protein>
<dbReference type="PANTHER" id="PTHR15238:SF1">
    <property type="entry name" value="LARGE RIBOSOMAL SUBUNIT PROTEIN BL33M"/>
    <property type="match status" value="1"/>
</dbReference>
<evidence type="ECO:0000256" key="3">
    <source>
        <dbReference type="ARBA" id="ARBA00023274"/>
    </source>
</evidence>
<keyword evidence="3 5" id="KW-0687">Ribonucleoprotein</keyword>
<keyword evidence="7" id="KW-1185">Reference proteome</keyword>
<comment type="similarity">
    <text evidence="1 5">Belongs to the bacterial ribosomal protein bL33 family.</text>
</comment>
<dbReference type="InterPro" id="IPR001705">
    <property type="entry name" value="Ribosomal_bL33"/>
</dbReference>
<reference evidence="6 7" key="1">
    <citation type="submission" date="2024-01" db="EMBL/GenBank/DDBJ databases">
        <authorList>
            <person name="Kunselman E."/>
        </authorList>
    </citation>
    <scope>NUCLEOTIDE SEQUENCE [LARGE SCALE GENOMIC DNA]</scope>
    <source>
        <strain evidence="6">2 abalone samples</strain>
    </source>
</reference>
<evidence type="ECO:0000313" key="6">
    <source>
        <dbReference type="EMBL" id="CAK8162553.1"/>
    </source>
</evidence>
<dbReference type="Gene3D" id="2.20.28.120">
    <property type="entry name" value="Ribosomal protein L33"/>
    <property type="match status" value="1"/>
</dbReference>
<proteinExistence type="inferred from homology"/>
<evidence type="ECO:0000256" key="1">
    <source>
        <dbReference type="ARBA" id="ARBA00007596"/>
    </source>
</evidence>